<accession>A0A5C6UIN0</accession>
<dbReference type="InterPro" id="IPR010127">
    <property type="entry name" value="Phasin_subfam-1"/>
</dbReference>
<feature type="domain" description="Phasin" evidence="2">
    <location>
        <begin position="101"/>
        <end position="200"/>
    </location>
</feature>
<dbReference type="Proteomes" id="UP000321250">
    <property type="component" value="Unassembled WGS sequence"/>
</dbReference>
<organism evidence="3 4">
    <name type="scientific">Sphingomonas ginsenosidivorax</name>
    <dbReference type="NCBI Taxonomy" id="862135"/>
    <lineage>
        <taxon>Bacteria</taxon>
        <taxon>Pseudomonadati</taxon>
        <taxon>Pseudomonadota</taxon>
        <taxon>Alphaproteobacteria</taxon>
        <taxon>Sphingomonadales</taxon>
        <taxon>Sphingomonadaceae</taxon>
        <taxon>Sphingomonas</taxon>
    </lineage>
</organism>
<evidence type="ECO:0000313" key="3">
    <source>
        <dbReference type="EMBL" id="TXC71828.1"/>
    </source>
</evidence>
<keyword evidence="4" id="KW-1185">Reference proteome</keyword>
<comment type="caution">
    <text evidence="3">The sequence shown here is derived from an EMBL/GenBank/DDBJ whole genome shotgun (WGS) entry which is preliminary data.</text>
</comment>
<protein>
    <submittedName>
        <fullName evidence="3">Phasin family protein</fullName>
    </submittedName>
</protein>
<evidence type="ECO:0000259" key="2">
    <source>
        <dbReference type="Pfam" id="PF09361"/>
    </source>
</evidence>
<evidence type="ECO:0000256" key="1">
    <source>
        <dbReference type="SAM" id="MobiDB-lite"/>
    </source>
</evidence>
<dbReference type="Pfam" id="PF09361">
    <property type="entry name" value="Phasin_2"/>
    <property type="match status" value="1"/>
</dbReference>
<dbReference type="AlphaFoldDB" id="A0A5C6UIN0"/>
<proteinExistence type="predicted"/>
<reference evidence="3 4" key="1">
    <citation type="journal article" date="2013" name="Antonie Van Leeuwenhoek">
        <title>Sphingomonas ginsenosidivorax sp. nov., with the ability to transform ginsenosides.</title>
        <authorList>
            <person name="Jin X.F."/>
            <person name="Kim J.K."/>
            <person name="Liu Q.M."/>
            <person name="Kang M.S."/>
            <person name="He D."/>
            <person name="Jin F.X."/>
            <person name="Kim S.C."/>
            <person name="Im W.T."/>
        </authorList>
    </citation>
    <scope>NUCLEOTIDE SEQUENCE [LARGE SCALE GENOMIC DNA]</scope>
    <source>
        <strain evidence="3 4">KHI67</strain>
    </source>
</reference>
<dbReference type="OrthoDB" id="8479795at2"/>
<dbReference type="NCBIfam" id="TIGR01841">
    <property type="entry name" value="phasin"/>
    <property type="match status" value="1"/>
</dbReference>
<dbReference type="InterPro" id="IPR018968">
    <property type="entry name" value="Phasin"/>
</dbReference>
<name>A0A5C6UIN0_9SPHN</name>
<sequence length="211" mass="22359">MARTRTRAAAVPKLEPMKPQPIEPDAIQPAAPAIEPAVEPVPASDPVAATPTLAAQVRTAPSPEKDVIMDINTAAEKTQAFFSGFTDRSKGAVEKSTQMFEEMNAFGKGNVEAIVESSKIAAKAFETVGQDVADYAKTSFESSAAAFRTLASATSPTEFFKLQSDYARAAFDTMIAQSSRSTEKMLKLAGEIAQPISNRVAIATDKVKTAA</sequence>
<dbReference type="EMBL" id="VOQR01000001">
    <property type="protein sequence ID" value="TXC71828.1"/>
    <property type="molecule type" value="Genomic_DNA"/>
</dbReference>
<gene>
    <name evidence="3" type="ORF">FSB78_13360</name>
</gene>
<feature type="region of interest" description="Disordered" evidence="1">
    <location>
        <begin position="1"/>
        <end position="25"/>
    </location>
</feature>
<evidence type="ECO:0000313" key="4">
    <source>
        <dbReference type="Proteomes" id="UP000321250"/>
    </source>
</evidence>